<feature type="compositionally biased region" description="Low complexity" evidence="1">
    <location>
        <begin position="14"/>
        <end position="25"/>
    </location>
</feature>
<feature type="compositionally biased region" description="Polar residues" evidence="1">
    <location>
        <begin position="1"/>
        <end position="10"/>
    </location>
</feature>
<proteinExistence type="predicted"/>
<dbReference type="eggNOG" id="COG5301">
    <property type="taxonomic scope" value="Bacteria"/>
</dbReference>
<name>N8VKJ8_9GAMM</name>
<reference evidence="2 3" key="1">
    <citation type="submission" date="2013-02" db="EMBL/GenBank/DDBJ databases">
        <title>The Genome Sequence of Acinetobacter sp. NIPH 899.</title>
        <authorList>
            <consortium name="The Broad Institute Genome Sequencing Platform"/>
            <consortium name="The Broad Institute Genome Sequencing Center for Infectious Disease"/>
            <person name="Cerqueira G."/>
            <person name="Feldgarden M."/>
            <person name="Courvalin P."/>
            <person name="Perichon B."/>
            <person name="Grillot-Courvalin C."/>
            <person name="Clermont D."/>
            <person name="Rocha E."/>
            <person name="Yoon E.-J."/>
            <person name="Nemec A."/>
            <person name="Walker B."/>
            <person name="Young S.K."/>
            <person name="Zeng Q."/>
            <person name="Gargeya S."/>
            <person name="Fitzgerald M."/>
            <person name="Haas B."/>
            <person name="Abouelleil A."/>
            <person name="Alvarado L."/>
            <person name="Arachchi H.M."/>
            <person name="Berlin A.M."/>
            <person name="Chapman S.B."/>
            <person name="Dewar J."/>
            <person name="Goldberg J."/>
            <person name="Griggs A."/>
            <person name="Gujja S."/>
            <person name="Hansen M."/>
            <person name="Howarth C."/>
            <person name="Imamovic A."/>
            <person name="Larimer J."/>
            <person name="McCowan C."/>
            <person name="Murphy C."/>
            <person name="Neiman D."/>
            <person name="Pearson M."/>
            <person name="Priest M."/>
            <person name="Roberts A."/>
            <person name="Saif S."/>
            <person name="Shea T."/>
            <person name="Sisk P."/>
            <person name="Sykes S."/>
            <person name="Wortman J."/>
            <person name="Nusbaum C."/>
            <person name="Birren B."/>
        </authorList>
    </citation>
    <scope>NUCLEOTIDE SEQUENCE [LARGE SCALE GENOMIC DNA]</scope>
    <source>
        <strain evidence="2 3">NIPH 899</strain>
    </source>
</reference>
<sequence>GVSFNGTANINLPGVNTTGNQNTTGSAAKLTTARTLSLTGDATGSLSFDGSANASAALTLASTGIAAGTYKSITVDAKGRATAGTDVVTGLVTSSSATGVSNVATTNTNTFLNITEKVGTATASAGTSTQVTGAGTVTVSSDTAGKITITGAQSITGNAATATKLATARTISLTGNATGSTTFDGSGNVSISVNVGDDTHNHTTLSALPTYAKTAANLPMDWDKGVQATFVNTGAGYPSYGGVTTIRPHSNGGGALQLYTPYGTGYGGDTVAMRFGNYNSNGGNSWTEFKYLVHDKNIDQYAPGKTGSGASGTWGIAITGNAATATKLATARTIGGVSFNGTANINLPGVNTAGNQNTSGNAATATKLQTARTLSLTGDATGSLSFDGSANASAALTLASTGIAAGTYRSVTVDAKGRATAGNPVVIGLVTSSTATGVSNVATTNTNTFLNITEKVGTATASAGTSTQVVGAGTVTVSSDTAGKITITGAQSITGNAATATKLATARTIGGVSFDGTANINLPGVNTTGNQNTSGNAATATKLQTPRAINGVNFDGTAAINLPLLGYDQSWQNLKASRALNTVYTNSTGKPIMVMVSIETSDDWGEPTVQVNDVQIARTLGYQSSGTGHWGMNISFIVPAGHTYQVISKVAGSYMEWAELR</sequence>
<gene>
    <name evidence="2" type="ORF">F969_00572</name>
</gene>
<protein>
    <submittedName>
        <fullName evidence="2">Uncharacterized protein</fullName>
    </submittedName>
</protein>
<comment type="caution">
    <text evidence="2">The sequence shown here is derived from an EMBL/GenBank/DDBJ whole genome shotgun (WGS) entry which is preliminary data.</text>
</comment>
<accession>N8VKJ8</accession>
<dbReference type="PATRIC" id="fig|1217710.3.peg.543"/>
<dbReference type="AlphaFoldDB" id="N8VKJ8"/>
<feature type="region of interest" description="Disordered" evidence="1">
    <location>
        <begin position="1"/>
        <end position="25"/>
    </location>
</feature>
<dbReference type="Proteomes" id="UP000013070">
    <property type="component" value="Unassembled WGS sequence"/>
</dbReference>
<dbReference type="HOGENOM" id="CLU_415365_0_0_6"/>
<evidence type="ECO:0000313" key="3">
    <source>
        <dbReference type="Proteomes" id="UP000013070"/>
    </source>
</evidence>
<evidence type="ECO:0000256" key="1">
    <source>
        <dbReference type="SAM" id="MobiDB-lite"/>
    </source>
</evidence>
<feature type="non-terminal residue" evidence="2">
    <location>
        <position position="1"/>
    </location>
</feature>
<dbReference type="EMBL" id="APPE01000029">
    <property type="protein sequence ID" value="ENV00442.1"/>
    <property type="molecule type" value="Genomic_DNA"/>
</dbReference>
<organism evidence="2 3">
    <name type="scientific">Acinetobacter variabilis</name>
    <dbReference type="NCBI Taxonomy" id="70346"/>
    <lineage>
        <taxon>Bacteria</taxon>
        <taxon>Pseudomonadati</taxon>
        <taxon>Pseudomonadota</taxon>
        <taxon>Gammaproteobacteria</taxon>
        <taxon>Moraxellales</taxon>
        <taxon>Moraxellaceae</taxon>
        <taxon>Acinetobacter</taxon>
    </lineage>
</organism>
<dbReference type="RefSeq" id="WP_004780814.1">
    <property type="nucleotide sequence ID" value="NZ_KB849398.1"/>
</dbReference>
<keyword evidence="3" id="KW-1185">Reference proteome</keyword>
<evidence type="ECO:0000313" key="2">
    <source>
        <dbReference type="EMBL" id="ENV00442.1"/>
    </source>
</evidence>